<protein>
    <submittedName>
        <fullName evidence="1">Uncharacterized protein</fullName>
    </submittedName>
</protein>
<name>A0A2P2MZ87_RHIMU</name>
<dbReference type="AlphaFoldDB" id="A0A2P2MZ87"/>
<sequence length="66" mass="7545">MELSNLLHQMISSEVTHTRMNSSILGIFYHPRNPFLPVCYNLLMVSPILAPCVSSFRCLFSLFSHC</sequence>
<reference evidence="1" key="1">
    <citation type="submission" date="2018-02" db="EMBL/GenBank/DDBJ databases">
        <title>Rhizophora mucronata_Transcriptome.</title>
        <authorList>
            <person name="Meera S.P."/>
            <person name="Sreeshan A."/>
            <person name="Augustine A."/>
        </authorList>
    </citation>
    <scope>NUCLEOTIDE SEQUENCE</scope>
    <source>
        <tissue evidence="1">Leaf</tissue>
    </source>
</reference>
<accession>A0A2P2MZ87</accession>
<organism evidence="1">
    <name type="scientific">Rhizophora mucronata</name>
    <name type="common">Asiatic mangrove</name>
    <dbReference type="NCBI Taxonomy" id="61149"/>
    <lineage>
        <taxon>Eukaryota</taxon>
        <taxon>Viridiplantae</taxon>
        <taxon>Streptophyta</taxon>
        <taxon>Embryophyta</taxon>
        <taxon>Tracheophyta</taxon>
        <taxon>Spermatophyta</taxon>
        <taxon>Magnoliopsida</taxon>
        <taxon>eudicotyledons</taxon>
        <taxon>Gunneridae</taxon>
        <taxon>Pentapetalae</taxon>
        <taxon>rosids</taxon>
        <taxon>fabids</taxon>
        <taxon>Malpighiales</taxon>
        <taxon>Rhizophoraceae</taxon>
        <taxon>Rhizophora</taxon>
    </lineage>
</organism>
<evidence type="ECO:0000313" key="1">
    <source>
        <dbReference type="EMBL" id="MBX35506.1"/>
    </source>
</evidence>
<proteinExistence type="predicted"/>
<dbReference type="EMBL" id="GGEC01055022">
    <property type="protein sequence ID" value="MBX35506.1"/>
    <property type="molecule type" value="Transcribed_RNA"/>
</dbReference>